<evidence type="ECO:0000256" key="1">
    <source>
        <dbReference type="SAM" id="MobiDB-lite"/>
    </source>
</evidence>
<dbReference type="AlphaFoldDB" id="W0E8J4"/>
<dbReference type="HOGENOM" id="CLU_205116_2_0_9"/>
<sequence>MDNRNMVEQMKKIIEEKKKKSAEQGMPQNHVKKIGEKRKGIKRFKQGGMFDK</sequence>
<dbReference type="KEGG" id="dmt:DESME_08355"/>
<protein>
    <submittedName>
        <fullName evidence="2">Uncharacterized protein</fullName>
    </submittedName>
</protein>
<dbReference type="EMBL" id="CP007032">
    <property type="protein sequence ID" value="AHF07082.1"/>
    <property type="molecule type" value="Genomic_DNA"/>
</dbReference>
<reference evidence="2 3" key="1">
    <citation type="submission" date="2013-12" db="EMBL/GenBank/DDBJ databases">
        <authorList>
            <consortium name="DOE Joint Genome Institute"/>
            <person name="Smidt H."/>
            <person name="Huntemann M."/>
            <person name="Han J."/>
            <person name="Chen A."/>
            <person name="Kyrpides N."/>
            <person name="Mavromatis K."/>
            <person name="Markowitz V."/>
            <person name="Palaniappan K."/>
            <person name="Ivanova N."/>
            <person name="Schaumberg A."/>
            <person name="Pati A."/>
            <person name="Liolios K."/>
            <person name="Nordberg H.P."/>
            <person name="Cantor M.N."/>
            <person name="Hua S.X."/>
            <person name="Woyke T."/>
        </authorList>
    </citation>
    <scope>NUCLEOTIDE SEQUENCE [LARGE SCALE GENOMIC DNA]</scope>
    <source>
        <strain evidence="3">DSM 15288</strain>
    </source>
</reference>
<accession>W0E8J4</accession>
<dbReference type="RefSeq" id="WP_006717180.1">
    <property type="nucleotide sequence ID" value="NZ_CP007032.1"/>
</dbReference>
<dbReference type="STRING" id="871968.DESME_08355"/>
<gene>
    <name evidence="2" type="ORF">DESME_08355</name>
</gene>
<evidence type="ECO:0000313" key="2">
    <source>
        <dbReference type="EMBL" id="AHF07082.1"/>
    </source>
</evidence>
<feature type="region of interest" description="Disordered" evidence="1">
    <location>
        <begin position="17"/>
        <end position="52"/>
    </location>
</feature>
<name>W0E8J4_9FIRM</name>
<proteinExistence type="predicted"/>
<keyword evidence="3" id="KW-1185">Reference proteome</keyword>
<organism evidence="2 3">
    <name type="scientific">Desulfitobacterium metallireducens DSM 15288</name>
    <dbReference type="NCBI Taxonomy" id="871968"/>
    <lineage>
        <taxon>Bacteria</taxon>
        <taxon>Bacillati</taxon>
        <taxon>Bacillota</taxon>
        <taxon>Clostridia</taxon>
        <taxon>Eubacteriales</taxon>
        <taxon>Desulfitobacteriaceae</taxon>
        <taxon>Desulfitobacterium</taxon>
    </lineage>
</organism>
<dbReference type="Proteomes" id="UP000010847">
    <property type="component" value="Chromosome"/>
</dbReference>
<evidence type="ECO:0000313" key="3">
    <source>
        <dbReference type="Proteomes" id="UP000010847"/>
    </source>
</evidence>